<name>A0A4Z0A9W0_9AGAM</name>
<evidence type="ECO:0000313" key="3">
    <source>
        <dbReference type="Proteomes" id="UP000298061"/>
    </source>
</evidence>
<evidence type="ECO:0000256" key="1">
    <source>
        <dbReference type="SAM" id="MobiDB-lite"/>
    </source>
</evidence>
<organism evidence="2 3">
    <name type="scientific">Hericium alpestre</name>
    <dbReference type="NCBI Taxonomy" id="135208"/>
    <lineage>
        <taxon>Eukaryota</taxon>
        <taxon>Fungi</taxon>
        <taxon>Dikarya</taxon>
        <taxon>Basidiomycota</taxon>
        <taxon>Agaricomycotina</taxon>
        <taxon>Agaricomycetes</taxon>
        <taxon>Russulales</taxon>
        <taxon>Hericiaceae</taxon>
        <taxon>Hericium</taxon>
    </lineage>
</organism>
<feature type="region of interest" description="Disordered" evidence="1">
    <location>
        <begin position="177"/>
        <end position="313"/>
    </location>
</feature>
<dbReference type="Proteomes" id="UP000298061">
    <property type="component" value="Unassembled WGS sequence"/>
</dbReference>
<comment type="caution">
    <text evidence="2">The sequence shown here is derived from an EMBL/GenBank/DDBJ whole genome shotgun (WGS) entry which is preliminary data.</text>
</comment>
<accession>A0A4Z0A9W0</accession>
<reference evidence="2 3" key="1">
    <citation type="submission" date="2019-02" db="EMBL/GenBank/DDBJ databases">
        <title>Genome sequencing of the rare red list fungi Hericium alpestre (H. flagellum).</title>
        <authorList>
            <person name="Buettner E."/>
            <person name="Kellner H."/>
        </authorList>
    </citation>
    <scope>NUCLEOTIDE SEQUENCE [LARGE SCALE GENOMIC DNA]</scope>
    <source>
        <strain evidence="2 3">DSM 108284</strain>
    </source>
</reference>
<dbReference type="AlphaFoldDB" id="A0A4Z0A9W0"/>
<feature type="region of interest" description="Disordered" evidence="1">
    <location>
        <begin position="45"/>
        <end position="75"/>
    </location>
</feature>
<evidence type="ECO:0000313" key="2">
    <source>
        <dbReference type="EMBL" id="TFY82328.1"/>
    </source>
</evidence>
<dbReference type="EMBL" id="SFCI01000118">
    <property type="protein sequence ID" value="TFY82328.1"/>
    <property type="molecule type" value="Genomic_DNA"/>
</dbReference>
<sequence length="450" mass="46911">MLPTPDDTPLGPIEASSPIAACTPRLSPAFDDPFVSGASPPATASPYLKALSTASPDLRAPRIQRPNDVGSRIPRPMSLTAIPLHVVDSPLRVPDTPVPSGLDTPRVLVHASDKVSVSLSPLVSNVSASKDYSCDIAQSVGSPVAEANGKAKLDTLADSKQTAGPLSLSSPVLNAATASARPVRPAQANEKRKSCPPRASTRPAIDRSSTIAPARQISRASSLRIVPPVSSQPKPTRVTSSYYQKENHRKPELGNAGKSKPSPPTCRSPQTAPAALEKTRIQPLKRTSSVTSTRPVREGRAPTGPPPKGPATKRVTVCSTVNQAPIYNLIRTAKPVERARSIRGTKPAPPFPASSPAAIANAVPASLLATSSSGSIFPSVNNDVDLEAGDTVIEMQRQGVASGLPSDGEAGVEHTPRKSNGLRGFAKMVGEALSSPFKPAKASAPTRVWR</sequence>
<protein>
    <submittedName>
        <fullName evidence="2">Uncharacterized protein</fullName>
    </submittedName>
</protein>
<feature type="compositionally biased region" description="Polar residues" evidence="1">
    <location>
        <begin position="229"/>
        <end position="244"/>
    </location>
</feature>
<feature type="compositionally biased region" description="Polar residues" evidence="1">
    <location>
        <begin position="285"/>
        <end position="294"/>
    </location>
</feature>
<keyword evidence="3" id="KW-1185">Reference proteome</keyword>
<feature type="region of interest" description="Disordered" evidence="1">
    <location>
        <begin position="401"/>
        <end position="425"/>
    </location>
</feature>
<gene>
    <name evidence="2" type="ORF">EWM64_g1682</name>
</gene>
<proteinExistence type="predicted"/>